<reference evidence="2" key="1">
    <citation type="submission" date="2011-01" db="EMBL/GenBank/DDBJ databases">
        <title>Evolutionary Significance of Chromosomal Super-Integrons in Vibrio vulnificus Strains.</title>
        <authorList>
            <person name="Shu H.Y."/>
            <person name="Wu K.M."/>
            <person name="Liu T.T."/>
            <person name="Liu Y.M."/>
            <person name="Liao T.L."/>
            <person name="Hor L.I."/>
            <person name="Tsai S.F."/>
            <person name="Chen C.Y."/>
        </authorList>
    </citation>
    <scope>NUCLEOTIDE SEQUENCE</scope>
    <source>
        <strain evidence="2">CECT4999</strain>
    </source>
</reference>
<keyword evidence="1" id="KW-1133">Transmembrane helix</keyword>
<dbReference type="EMBL" id="AB609751">
    <property type="protein sequence ID" value="BBE38645.1"/>
    <property type="molecule type" value="Genomic_DNA"/>
</dbReference>
<feature type="transmembrane region" description="Helical" evidence="1">
    <location>
        <begin position="6"/>
        <end position="23"/>
    </location>
</feature>
<keyword evidence="1" id="KW-0472">Membrane</keyword>
<sequence>MDLLTSLIGFVGVVVGSVISYVATYKLKKLELQTNERQKKKDQLNLVYCSFLSKVSTAISALDIDNSKDYSKYLPPIDEELILIELLSSNEVYMKASLLVAELTDLFADEPSVTFGSINKLKTDFVNAVQTQHKSNV</sequence>
<evidence type="ECO:0000256" key="1">
    <source>
        <dbReference type="SAM" id="Phobius"/>
    </source>
</evidence>
<protein>
    <submittedName>
        <fullName evidence="2">Uncharacterized protein</fullName>
    </submittedName>
</protein>
<name>A0A6S4QB02_VIBVL</name>
<evidence type="ECO:0000313" key="2">
    <source>
        <dbReference type="EMBL" id="BBE38645.1"/>
    </source>
</evidence>
<dbReference type="AlphaFoldDB" id="A0A6S4QB02"/>
<keyword evidence="1" id="KW-0812">Transmembrane</keyword>
<dbReference type="RefSeq" id="WP_088899986.1">
    <property type="nucleotide sequence ID" value="NZ_CP014636.1"/>
</dbReference>
<proteinExistence type="predicted"/>
<accession>A0A6S4QB02</accession>
<organism evidence="2">
    <name type="scientific">Vibrio vulnificus</name>
    <dbReference type="NCBI Taxonomy" id="672"/>
    <lineage>
        <taxon>Bacteria</taxon>
        <taxon>Pseudomonadati</taxon>
        <taxon>Pseudomonadota</taxon>
        <taxon>Gammaproteobacteria</taxon>
        <taxon>Vibrionales</taxon>
        <taxon>Vibrionaceae</taxon>
        <taxon>Vibrio</taxon>
    </lineage>
</organism>